<dbReference type="Proteomes" id="UP000597444">
    <property type="component" value="Unassembled WGS sequence"/>
</dbReference>
<feature type="transmembrane region" description="Helical" evidence="8">
    <location>
        <begin position="120"/>
        <end position="141"/>
    </location>
</feature>
<keyword evidence="4" id="KW-0133">Cell shape</keyword>
<feature type="transmembrane region" description="Helical" evidence="8">
    <location>
        <begin position="402"/>
        <end position="426"/>
    </location>
</feature>
<dbReference type="Pfam" id="PF03023">
    <property type="entry name" value="MurJ"/>
    <property type="match status" value="1"/>
</dbReference>
<accession>A0A8J3IAC4</accession>
<reference evidence="9" key="1">
    <citation type="submission" date="2020-10" db="EMBL/GenBank/DDBJ databases">
        <title>Taxonomic study of unclassified bacteria belonging to the class Ktedonobacteria.</title>
        <authorList>
            <person name="Yabe S."/>
            <person name="Wang C.M."/>
            <person name="Zheng Y."/>
            <person name="Sakai Y."/>
            <person name="Cavaletti L."/>
            <person name="Monciardini P."/>
            <person name="Donadio S."/>
        </authorList>
    </citation>
    <scope>NUCLEOTIDE SEQUENCE</scope>
    <source>
        <strain evidence="9">ID150040</strain>
    </source>
</reference>
<keyword evidence="6 8" id="KW-1133">Transmembrane helix</keyword>
<feature type="transmembrane region" description="Helical" evidence="8">
    <location>
        <begin position="259"/>
        <end position="279"/>
    </location>
</feature>
<keyword evidence="10" id="KW-1185">Reference proteome</keyword>
<dbReference type="AlphaFoldDB" id="A0A8J3IAC4"/>
<evidence type="ECO:0000313" key="10">
    <source>
        <dbReference type="Proteomes" id="UP000597444"/>
    </source>
</evidence>
<evidence type="ECO:0000256" key="6">
    <source>
        <dbReference type="ARBA" id="ARBA00022989"/>
    </source>
</evidence>
<organism evidence="9 10">
    <name type="scientific">Reticulibacter mediterranei</name>
    <dbReference type="NCBI Taxonomy" id="2778369"/>
    <lineage>
        <taxon>Bacteria</taxon>
        <taxon>Bacillati</taxon>
        <taxon>Chloroflexota</taxon>
        <taxon>Ktedonobacteria</taxon>
        <taxon>Ktedonobacterales</taxon>
        <taxon>Reticulibacteraceae</taxon>
        <taxon>Reticulibacter</taxon>
    </lineage>
</organism>
<feature type="transmembrane region" description="Helical" evidence="8">
    <location>
        <begin position="219"/>
        <end position="239"/>
    </location>
</feature>
<dbReference type="InterPro" id="IPR004268">
    <property type="entry name" value="MurJ"/>
</dbReference>
<dbReference type="GO" id="GO:0005886">
    <property type="term" value="C:plasma membrane"/>
    <property type="evidence" value="ECO:0007669"/>
    <property type="project" value="UniProtKB-SubCell"/>
</dbReference>
<feature type="transmembrane region" description="Helical" evidence="8">
    <location>
        <begin position="374"/>
        <end position="396"/>
    </location>
</feature>
<dbReference type="NCBIfam" id="TIGR01695">
    <property type="entry name" value="murJ_mviN"/>
    <property type="match status" value="1"/>
</dbReference>
<dbReference type="CDD" id="cd13123">
    <property type="entry name" value="MATE_MurJ_like"/>
    <property type="match status" value="1"/>
</dbReference>
<dbReference type="GO" id="GO:0009252">
    <property type="term" value="P:peptidoglycan biosynthetic process"/>
    <property type="evidence" value="ECO:0007669"/>
    <property type="project" value="UniProtKB-KW"/>
</dbReference>
<keyword evidence="2" id="KW-1003">Cell membrane</keyword>
<dbReference type="GO" id="GO:0034204">
    <property type="term" value="P:lipid translocation"/>
    <property type="evidence" value="ECO:0007669"/>
    <property type="project" value="TreeGrafter"/>
</dbReference>
<feature type="transmembrane region" description="Helical" evidence="8">
    <location>
        <begin position="148"/>
        <end position="170"/>
    </location>
</feature>
<evidence type="ECO:0000256" key="5">
    <source>
        <dbReference type="ARBA" id="ARBA00022984"/>
    </source>
</evidence>
<comment type="caution">
    <text evidence="9">The sequence shown here is derived from an EMBL/GenBank/DDBJ whole genome shotgun (WGS) entry which is preliminary data.</text>
</comment>
<dbReference type="GO" id="GO:0015648">
    <property type="term" value="F:lipid-linked peptidoglycan transporter activity"/>
    <property type="evidence" value="ECO:0007669"/>
    <property type="project" value="TreeGrafter"/>
</dbReference>
<feature type="transmembrane region" description="Helical" evidence="8">
    <location>
        <begin position="176"/>
        <end position="199"/>
    </location>
</feature>
<evidence type="ECO:0000256" key="3">
    <source>
        <dbReference type="ARBA" id="ARBA00022692"/>
    </source>
</evidence>
<dbReference type="PANTHER" id="PTHR47019">
    <property type="entry name" value="LIPID II FLIPPASE MURJ"/>
    <property type="match status" value="1"/>
</dbReference>
<keyword evidence="7 8" id="KW-0472">Membrane</keyword>
<dbReference type="PRINTS" id="PR01806">
    <property type="entry name" value="VIRFACTRMVIN"/>
</dbReference>
<evidence type="ECO:0000313" key="9">
    <source>
        <dbReference type="EMBL" id="GHO91829.1"/>
    </source>
</evidence>
<feature type="transmembrane region" description="Helical" evidence="8">
    <location>
        <begin position="74"/>
        <end position="100"/>
    </location>
</feature>
<evidence type="ECO:0000256" key="8">
    <source>
        <dbReference type="SAM" id="Phobius"/>
    </source>
</evidence>
<protein>
    <submittedName>
        <fullName evidence="9">Virulence factor MviN</fullName>
    </submittedName>
</protein>
<feature type="transmembrane region" description="Helical" evidence="8">
    <location>
        <begin position="299"/>
        <end position="320"/>
    </location>
</feature>
<evidence type="ECO:0000256" key="4">
    <source>
        <dbReference type="ARBA" id="ARBA00022960"/>
    </source>
</evidence>
<proteinExistence type="predicted"/>
<keyword evidence="5" id="KW-0573">Peptidoglycan synthesis</keyword>
<dbReference type="GO" id="GO:0008360">
    <property type="term" value="P:regulation of cell shape"/>
    <property type="evidence" value="ECO:0007669"/>
    <property type="project" value="UniProtKB-KW"/>
</dbReference>
<keyword evidence="3 8" id="KW-0812">Transmembrane</keyword>
<sequence>MMFGLLASRGLGVIRQSIFNALFGTGIEANAYYAASRLPDTLFNLIAGGALTHAFLPVFLSYEKNKGELAAWRLTSLVFNILFVAITILILIGEFLAPTFVNTILVPGYSAAEKSLTTDLTRIMLLQPLILGLGTLVTGVLNSRRQFLLPALSIAVYNVGIILGLVVTLAMPHIGIYGPTYGVLLAAVLQVGVQIPPLLKQGVHYIFIWDIHHPGLREVIRLLGPNTLGVGVAYAALIVETTYTSYLPDQASLAALHNAFMLQGLPVALISQAVGQAILPDLTAQAAAKRYFRMRQTTLKIMGASIALLVPAAIVLALTGKPLIHLLFQHGAFDAHSSQLTYLALIGYAIALPGSAAGDLITRGFFALKDAQTPLYTNIFALLSRWGLILLLLNVLPGDLVILSIPLALACSATAEAVLLLAILLWRLHLHVKMDQGVKRLQRRRQYLKNLP</sequence>
<evidence type="ECO:0000256" key="1">
    <source>
        <dbReference type="ARBA" id="ARBA00004651"/>
    </source>
</evidence>
<dbReference type="PANTHER" id="PTHR47019:SF1">
    <property type="entry name" value="LIPID II FLIPPASE MURJ"/>
    <property type="match status" value="1"/>
</dbReference>
<comment type="subcellular location">
    <subcellularLocation>
        <location evidence="1">Cell membrane</location>
        <topology evidence="1">Multi-pass membrane protein</topology>
    </subcellularLocation>
</comment>
<name>A0A8J3IAC4_9CHLR</name>
<dbReference type="InterPro" id="IPR051050">
    <property type="entry name" value="Lipid_II_flippase_MurJ/MviN"/>
</dbReference>
<feature type="transmembrane region" description="Helical" evidence="8">
    <location>
        <begin position="42"/>
        <end position="62"/>
    </location>
</feature>
<feature type="transmembrane region" description="Helical" evidence="8">
    <location>
        <begin position="340"/>
        <end position="362"/>
    </location>
</feature>
<evidence type="ECO:0000256" key="2">
    <source>
        <dbReference type="ARBA" id="ARBA00022475"/>
    </source>
</evidence>
<dbReference type="EMBL" id="BNJK01000001">
    <property type="protein sequence ID" value="GHO91829.1"/>
    <property type="molecule type" value="Genomic_DNA"/>
</dbReference>
<gene>
    <name evidence="9" type="ORF">KSF_018770</name>
</gene>
<evidence type="ECO:0000256" key="7">
    <source>
        <dbReference type="ARBA" id="ARBA00023136"/>
    </source>
</evidence>